<evidence type="ECO:0000313" key="7">
    <source>
        <dbReference type="Proteomes" id="UP001378592"/>
    </source>
</evidence>
<keyword evidence="7" id="KW-1185">Reference proteome</keyword>
<keyword evidence="5" id="KW-0812">Transmembrane</keyword>
<dbReference type="FunFam" id="3.40.50.2000:FF:000050">
    <property type="entry name" value="UDP-glucuronosyltransferase"/>
    <property type="match status" value="1"/>
</dbReference>
<dbReference type="InterPro" id="IPR050271">
    <property type="entry name" value="UDP-glycosyltransferase"/>
</dbReference>
<name>A0AAN9VXQ9_9ORTH</name>
<keyword evidence="3 4" id="KW-0808">Transferase</keyword>
<dbReference type="PANTHER" id="PTHR48043:SF159">
    <property type="entry name" value="EG:EG0003.4 PROTEIN-RELATED"/>
    <property type="match status" value="1"/>
</dbReference>
<dbReference type="CDD" id="cd03784">
    <property type="entry name" value="GT1_Gtf-like"/>
    <property type="match status" value="1"/>
</dbReference>
<dbReference type="Gene3D" id="3.40.50.2000">
    <property type="entry name" value="Glycogen Phosphorylase B"/>
    <property type="match status" value="1"/>
</dbReference>
<dbReference type="InterPro" id="IPR035595">
    <property type="entry name" value="UDP_glycos_trans_CS"/>
</dbReference>
<accession>A0AAN9VXQ9</accession>
<proteinExistence type="inferred from homology"/>
<evidence type="ECO:0000313" key="6">
    <source>
        <dbReference type="EMBL" id="KAK7865278.1"/>
    </source>
</evidence>
<dbReference type="GO" id="GO:0015020">
    <property type="term" value="F:glucuronosyltransferase activity"/>
    <property type="evidence" value="ECO:0007669"/>
    <property type="project" value="UniProtKB-EC"/>
</dbReference>
<dbReference type="Proteomes" id="UP001378592">
    <property type="component" value="Unassembled WGS sequence"/>
</dbReference>
<protein>
    <recommendedName>
        <fullName evidence="5">UDP-glucuronosyltransferase</fullName>
        <ecNumber evidence="5">2.4.1.17</ecNumber>
    </recommendedName>
</protein>
<sequence>MKMQWLPIKIYTFVICCIQLSTAANILAVFPIASPSHHIWNTPLVVTLAQRGHNVTVVGPEALKTQVPNLTDIVITGLYEAILEEFNYEEIIDVSPLFTMGMFFDYSSHQCLSIQKHDAWKQLMNYPPDTKFDLLITESIGAECLLGGIQRFGDPPIVSINAFNVPFWMLETSGTPNMLSHIPHYVFTGTDHMTFWQRVTNAMYYIYSYYHYYYNYLPAMDKAAREYYGPNVPSYSEVQQRISISMANYHPVLDYPFAITPNLIPVAGMQIKDPKPLPQDLQNFLDGAKEGVIFFSLGTNLRSEKLTPEKRKALMEAFAELPQKVLWKFEADSLPGQPKNVKIGKWLPQSDILAHPNVKLFISHCGLLSTHEAIYRGIPILGIPFFADQPINIRKLVNNGAAIQLDFKDLTKESLLKTLYLLLNDPSYRENMKKLSAKFRDNPETPLERAVFWTEYVLRHKNVPHLQSAAKDLNFAQYFLLDVLAFLLAIPVLFIILLFCVCCRRKSTHARKQKLN</sequence>
<comment type="catalytic activity">
    <reaction evidence="5">
        <text>glucuronate acceptor + UDP-alpha-D-glucuronate = acceptor beta-D-glucuronoside + UDP + H(+)</text>
        <dbReference type="Rhea" id="RHEA:21032"/>
        <dbReference type="ChEBI" id="CHEBI:15378"/>
        <dbReference type="ChEBI" id="CHEBI:58052"/>
        <dbReference type="ChEBI" id="CHEBI:58223"/>
        <dbReference type="ChEBI" id="CHEBI:132367"/>
        <dbReference type="ChEBI" id="CHEBI:132368"/>
        <dbReference type="EC" id="2.4.1.17"/>
    </reaction>
</comment>
<evidence type="ECO:0000256" key="2">
    <source>
        <dbReference type="ARBA" id="ARBA00022676"/>
    </source>
</evidence>
<feature type="signal peptide" evidence="5">
    <location>
        <begin position="1"/>
        <end position="23"/>
    </location>
</feature>
<dbReference type="Pfam" id="PF00201">
    <property type="entry name" value="UDPGT"/>
    <property type="match status" value="1"/>
</dbReference>
<comment type="caution">
    <text evidence="6">The sequence shown here is derived from an EMBL/GenBank/DDBJ whole genome shotgun (WGS) entry which is preliminary data.</text>
</comment>
<comment type="similarity">
    <text evidence="1 4">Belongs to the UDP-glycosyltransferase family.</text>
</comment>
<comment type="subcellular location">
    <subcellularLocation>
        <location evidence="5">Membrane</location>
        <topology evidence="5">Single-pass membrane protein</topology>
    </subcellularLocation>
</comment>
<dbReference type="GO" id="GO:0016020">
    <property type="term" value="C:membrane"/>
    <property type="evidence" value="ECO:0007669"/>
    <property type="project" value="UniProtKB-SubCell"/>
</dbReference>
<keyword evidence="5" id="KW-0472">Membrane</keyword>
<evidence type="ECO:0000256" key="1">
    <source>
        <dbReference type="ARBA" id="ARBA00009995"/>
    </source>
</evidence>
<dbReference type="PANTHER" id="PTHR48043">
    <property type="entry name" value="EG:EG0003.4 PROTEIN-RELATED"/>
    <property type="match status" value="1"/>
</dbReference>
<evidence type="ECO:0000256" key="4">
    <source>
        <dbReference type="RuleBase" id="RU003718"/>
    </source>
</evidence>
<feature type="chain" id="PRO_5042667062" description="UDP-glucuronosyltransferase" evidence="5">
    <location>
        <begin position="24"/>
        <end position="516"/>
    </location>
</feature>
<dbReference type="EC" id="2.4.1.17" evidence="5"/>
<feature type="transmembrane region" description="Helical" evidence="5">
    <location>
        <begin position="478"/>
        <end position="503"/>
    </location>
</feature>
<dbReference type="EMBL" id="JAZDUA010000181">
    <property type="protein sequence ID" value="KAK7865278.1"/>
    <property type="molecule type" value="Genomic_DNA"/>
</dbReference>
<evidence type="ECO:0000256" key="3">
    <source>
        <dbReference type="ARBA" id="ARBA00022679"/>
    </source>
</evidence>
<dbReference type="InterPro" id="IPR002213">
    <property type="entry name" value="UDP_glucos_trans"/>
</dbReference>
<dbReference type="PROSITE" id="PS00375">
    <property type="entry name" value="UDPGT"/>
    <property type="match status" value="1"/>
</dbReference>
<reference evidence="6 7" key="1">
    <citation type="submission" date="2024-03" db="EMBL/GenBank/DDBJ databases">
        <title>The genome assembly and annotation of the cricket Gryllus longicercus Weissman &amp; Gray.</title>
        <authorList>
            <person name="Szrajer S."/>
            <person name="Gray D."/>
            <person name="Ylla G."/>
        </authorList>
    </citation>
    <scope>NUCLEOTIDE SEQUENCE [LARGE SCALE GENOMIC DNA]</scope>
    <source>
        <strain evidence="6">DAG 2021-001</strain>
        <tissue evidence="6">Whole body minus gut</tissue>
    </source>
</reference>
<organism evidence="6 7">
    <name type="scientific">Gryllus longicercus</name>
    <dbReference type="NCBI Taxonomy" id="2509291"/>
    <lineage>
        <taxon>Eukaryota</taxon>
        <taxon>Metazoa</taxon>
        <taxon>Ecdysozoa</taxon>
        <taxon>Arthropoda</taxon>
        <taxon>Hexapoda</taxon>
        <taxon>Insecta</taxon>
        <taxon>Pterygota</taxon>
        <taxon>Neoptera</taxon>
        <taxon>Polyneoptera</taxon>
        <taxon>Orthoptera</taxon>
        <taxon>Ensifera</taxon>
        <taxon>Gryllidea</taxon>
        <taxon>Grylloidea</taxon>
        <taxon>Gryllidae</taxon>
        <taxon>Gryllinae</taxon>
        <taxon>Gryllus</taxon>
    </lineage>
</organism>
<dbReference type="SUPFAM" id="SSF53756">
    <property type="entry name" value="UDP-Glycosyltransferase/glycogen phosphorylase"/>
    <property type="match status" value="1"/>
</dbReference>
<keyword evidence="5" id="KW-0732">Signal</keyword>
<keyword evidence="5" id="KW-1133">Transmembrane helix</keyword>
<evidence type="ECO:0000256" key="5">
    <source>
        <dbReference type="RuleBase" id="RU362059"/>
    </source>
</evidence>
<keyword evidence="2 4" id="KW-0328">Glycosyltransferase</keyword>
<dbReference type="AlphaFoldDB" id="A0AAN9VXQ9"/>
<gene>
    <name evidence="6" type="ORF">R5R35_012575</name>
</gene>